<dbReference type="AlphaFoldDB" id="A0A2A6CU64"/>
<organism evidence="1 2">
    <name type="scientific">Pristionchus pacificus</name>
    <name type="common">Parasitic nematode worm</name>
    <dbReference type="NCBI Taxonomy" id="54126"/>
    <lineage>
        <taxon>Eukaryota</taxon>
        <taxon>Metazoa</taxon>
        <taxon>Ecdysozoa</taxon>
        <taxon>Nematoda</taxon>
        <taxon>Chromadorea</taxon>
        <taxon>Rhabditida</taxon>
        <taxon>Rhabditina</taxon>
        <taxon>Diplogasteromorpha</taxon>
        <taxon>Diplogasteroidea</taxon>
        <taxon>Neodiplogasteridae</taxon>
        <taxon>Pristionchus</taxon>
    </lineage>
</organism>
<accession>A0A8R1YWJ3</accession>
<accession>A0A2A6CU64</accession>
<evidence type="ECO:0000313" key="1">
    <source>
        <dbReference type="EnsemblMetazoa" id="PPA39722.1"/>
    </source>
</evidence>
<dbReference type="Proteomes" id="UP000005239">
    <property type="component" value="Unassembled WGS sequence"/>
</dbReference>
<keyword evidence="2" id="KW-1185">Reference proteome</keyword>
<gene>
    <name evidence="1" type="primary">WBGene00278091</name>
</gene>
<reference evidence="1" key="2">
    <citation type="submission" date="2022-06" db="UniProtKB">
        <authorList>
            <consortium name="EnsemblMetazoa"/>
        </authorList>
    </citation>
    <scope>IDENTIFICATION</scope>
    <source>
        <strain evidence="1">PS312</strain>
    </source>
</reference>
<sequence length="89" mass="9934">MFRKLSLCSLLIFLLLLVTTSYSVKPTPESPEAFVSREMQAIQILAHSQSGRTKCSGIPTVLRSMRFGSKNLLMKMGRQRFLISLSAIA</sequence>
<proteinExistence type="predicted"/>
<name>A0A2A6CU64_PRIPA</name>
<evidence type="ECO:0000313" key="2">
    <source>
        <dbReference type="Proteomes" id="UP000005239"/>
    </source>
</evidence>
<protein>
    <submittedName>
        <fullName evidence="1">Uncharacterized protein</fullName>
    </submittedName>
</protein>
<dbReference type="EnsemblMetazoa" id="PPA39722.1">
    <property type="protein sequence ID" value="PPA39722.1"/>
    <property type="gene ID" value="WBGene00278091"/>
</dbReference>
<reference evidence="2" key="1">
    <citation type="journal article" date="2008" name="Nat. Genet.">
        <title>The Pristionchus pacificus genome provides a unique perspective on nematode lifestyle and parasitism.</title>
        <authorList>
            <person name="Dieterich C."/>
            <person name="Clifton S.W."/>
            <person name="Schuster L.N."/>
            <person name="Chinwalla A."/>
            <person name="Delehaunty K."/>
            <person name="Dinkelacker I."/>
            <person name="Fulton L."/>
            <person name="Fulton R."/>
            <person name="Godfrey J."/>
            <person name="Minx P."/>
            <person name="Mitreva M."/>
            <person name="Roeseler W."/>
            <person name="Tian H."/>
            <person name="Witte H."/>
            <person name="Yang S.P."/>
            <person name="Wilson R.K."/>
            <person name="Sommer R.J."/>
        </authorList>
    </citation>
    <scope>NUCLEOTIDE SEQUENCE [LARGE SCALE GENOMIC DNA]</scope>
    <source>
        <strain evidence="2">PS312</strain>
    </source>
</reference>